<evidence type="ECO:0000313" key="2">
    <source>
        <dbReference type="Proteomes" id="UP000828390"/>
    </source>
</evidence>
<reference evidence="1" key="1">
    <citation type="journal article" date="2019" name="bioRxiv">
        <title>The Genome of the Zebra Mussel, Dreissena polymorpha: A Resource for Invasive Species Research.</title>
        <authorList>
            <person name="McCartney M.A."/>
            <person name="Auch B."/>
            <person name="Kono T."/>
            <person name="Mallez S."/>
            <person name="Zhang Y."/>
            <person name="Obille A."/>
            <person name="Becker A."/>
            <person name="Abrahante J.E."/>
            <person name="Garbe J."/>
            <person name="Badalamenti J.P."/>
            <person name="Herman A."/>
            <person name="Mangelson H."/>
            <person name="Liachko I."/>
            <person name="Sullivan S."/>
            <person name="Sone E.D."/>
            <person name="Koren S."/>
            <person name="Silverstein K.A.T."/>
            <person name="Beckman K.B."/>
            <person name="Gohl D.M."/>
        </authorList>
    </citation>
    <scope>NUCLEOTIDE SEQUENCE</scope>
    <source>
        <strain evidence="1">Duluth1</strain>
        <tissue evidence="1">Whole animal</tissue>
    </source>
</reference>
<keyword evidence="2" id="KW-1185">Reference proteome</keyword>
<evidence type="ECO:0000313" key="1">
    <source>
        <dbReference type="EMBL" id="KAH3728660.1"/>
    </source>
</evidence>
<reference evidence="1" key="2">
    <citation type="submission" date="2020-11" db="EMBL/GenBank/DDBJ databases">
        <authorList>
            <person name="McCartney M.A."/>
            <person name="Auch B."/>
            <person name="Kono T."/>
            <person name="Mallez S."/>
            <person name="Becker A."/>
            <person name="Gohl D.M."/>
            <person name="Silverstein K.A.T."/>
            <person name="Koren S."/>
            <person name="Bechman K.B."/>
            <person name="Herman A."/>
            <person name="Abrahante J.E."/>
            <person name="Garbe J."/>
        </authorList>
    </citation>
    <scope>NUCLEOTIDE SEQUENCE</scope>
    <source>
        <strain evidence="1">Duluth1</strain>
        <tissue evidence="1">Whole animal</tissue>
    </source>
</reference>
<proteinExistence type="predicted"/>
<comment type="caution">
    <text evidence="1">The sequence shown here is derived from an EMBL/GenBank/DDBJ whole genome shotgun (WGS) entry which is preliminary data.</text>
</comment>
<dbReference type="AlphaFoldDB" id="A0A9D4CQX5"/>
<sequence length="59" mass="7001">MLTAAMARLSRSWTRSFISFPTKYRLFTSFVHQCSLNPTVRRQDLDASCRHRTQMLQNH</sequence>
<protein>
    <submittedName>
        <fullName evidence="1">Uncharacterized protein</fullName>
    </submittedName>
</protein>
<dbReference type="EMBL" id="JAIWYP010000012">
    <property type="protein sequence ID" value="KAH3728660.1"/>
    <property type="molecule type" value="Genomic_DNA"/>
</dbReference>
<dbReference type="Proteomes" id="UP000828390">
    <property type="component" value="Unassembled WGS sequence"/>
</dbReference>
<gene>
    <name evidence="1" type="ORF">DPMN_054619</name>
</gene>
<organism evidence="1 2">
    <name type="scientific">Dreissena polymorpha</name>
    <name type="common">Zebra mussel</name>
    <name type="synonym">Mytilus polymorpha</name>
    <dbReference type="NCBI Taxonomy" id="45954"/>
    <lineage>
        <taxon>Eukaryota</taxon>
        <taxon>Metazoa</taxon>
        <taxon>Spiralia</taxon>
        <taxon>Lophotrochozoa</taxon>
        <taxon>Mollusca</taxon>
        <taxon>Bivalvia</taxon>
        <taxon>Autobranchia</taxon>
        <taxon>Heteroconchia</taxon>
        <taxon>Euheterodonta</taxon>
        <taxon>Imparidentia</taxon>
        <taxon>Neoheterodontei</taxon>
        <taxon>Myida</taxon>
        <taxon>Dreissenoidea</taxon>
        <taxon>Dreissenidae</taxon>
        <taxon>Dreissena</taxon>
    </lineage>
</organism>
<name>A0A9D4CQX5_DREPO</name>
<accession>A0A9D4CQX5</accession>